<dbReference type="WBParaSite" id="PTRK_0001277100.1">
    <property type="protein sequence ID" value="PTRK_0001277100.1"/>
    <property type="gene ID" value="PTRK_0001277100"/>
</dbReference>
<keyword evidence="2" id="KW-0645">Protease</keyword>
<evidence type="ECO:0000313" key="7">
    <source>
        <dbReference type="Proteomes" id="UP000038045"/>
    </source>
</evidence>
<feature type="domain" description="Peptidase A2" evidence="6">
    <location>
        <begin position="244"/>
        <end position="324"/>
    </location>
</feature>
<evidence type="ECO:0000256" key="1">
    <source>
        <dbReference type="ARBA" id="ARBA00009136"/>
    </source>
</evidence>
<dbReference type="AlphaFoldDB" id="A0A0N4ZVY8"/>
<dbReference type="CDD" id="cd14291">
    <property type="entry name" value="UBA1_NUB1_like"/>
    <property type="match status" value="1"/>
</dbReference>
<dbReference type="InterPro" id="IPR019103">
    <property type="entry name" value="Peptidase_aspartic_DDI1-type"/>
</dbReference>
<dbReference type="InterPro" id="IPR015940">
    <property type="entry name" value="UBA"/>
</dbReference>
<dbReference type="CDD" id="cd05479">
    <property type="entry name" value="RP_DDI"/>
    <property type="match status" value="1"/>
</dbReference>
<dbReference type="PANTHER" id="PTHR12917:SF1">
    <property type="entry name" value="AT13091P"/>
    <property type="match status" value="1"/>
</dbReference>
<keyword evidence="3" id="KW-0064">Aspartyl protease</keyword>
<feature type="domain" description="UBA" evidence="5">
    <location>
        <begin position="385"/>
        <end position="425"/>
    </location>
</feature>
<dbReference type="SMART" id="SM00165">
    <property type="entry name" value="UBA"/>
    <property type="match status" value="1"/>
</dbReference>
<dbReference type="Pfam" id="PF09668">
    <property type="entry name" value="Asp_protease"/>
    <property type="match status" value="1"/>
</dbReference>
<name>A0A0N4ZVY8_PARTI</name>
<dbReference type="SUPFAM" id="SSF46934">
    <property type="entry name" value="UBA-like"/>
    <property type="match status" value="1"/>
</dbReference>
<evidence type="ECO:0000259" key="6">
    <source>
        <dbReference type="PROSITE" id="PS50175"/>
    </source>
</evidence>
<dbReference type="PANTHER" id="PTHR12917">
    <property type="entry name" value="ASPARTYL PROTEASE DDI-RELATED"/>
    <property type="match status" value="1"/>
</dbReference>
<dbReference type="Gene3D" id="2.40.70.10">
    <property type="entry name" value="Acid Proteases"/>
    <property type="match status" value="1"/>
</dbReference>
<dbReference type="Pfam" id="PF00627">
    <property type="entry name" value="UBA"/>
    <property type="match status" value="1"/>
</dbReference>
<dbReference type="Gene3D" id="1.10.8.10">
    <property type="entry name" value="DNA helicase RuvA subunit, C-terminal domain"/>
    <property type="match status" value="1"/>
</dbReference>
<keyword evidence="4" id="KW-0378">Hydrolase</keyword>
<organism evidence="7 8">
    <name type="scientific">Parastrongyloides trichosuri</name>
    <name type="common">Possum-specific nematode worm</name>
    <dbReference type="NCBI Taxonomy" id="131310"/>
    <lineage>
        <taxon>Eukaryota</taxon>
        <taxon>Metazoa</taxon>
        <taxon>Ecdysozoa</taxon>
        <taxon>Nematoda</taxon>
        <taxon>Chromadorea</taxon>
        <taxon>Rhabditida</taxon>
        <taxon>Tylenchina</taxon>
        <taxon>Panagrolaimomorpha</taxon>
        <taxon>Strongyloidoidea</taxon>
        <taxon>Strongyloididae</taxon>
        <taxon>Parastrongyloides</taxon>
    </lineage>
</organism>
<dbReference type="GO" id="GO:0004190">
    <property type="term" value="F:aspartic-type endopeptidase activity"/>
    <property type="evidence" value="ECO:0007669"/>
    <property type="project" value="UniProtKB-KW"/>
</dbReference>
<protein>
    <submittedName>
        <fullName evidence="8">UBA domain-containing protein</fullName>
    </submittedName>
</protein>
<sequence length="425" mass="47713">MRVTITNEEDVIPLEIGEQIVLKEFLTICKSMLGNLEDPAERLVADVDGRKILPVPENLSKTLGAHNFKDGSFIYIFPLARLIAPLMQQVQSAAGSGQQPTNPTQAALFETLRGMMNRDRSQVAGGEEARIRENAKRLHDQALINPAVLRQFVDTFPSLIEAFEKDRSFDSFYAAFKKDVEAEKRKQEILMRDAYSEEGQRYIAEQIQRQNIDDNLKMAEEYMPESFFVNNLLWIRLKINSVPVLGIIDSGAQTSVISKVVATKCNLMRLIDKRFNGTASGIGGLQRVIGKIHSTSICVNEHLFETPIQVLEGTDPTILIGLDMLKRNQCIIDLQKNVLRFGDGTETSFLSESEAKVEREKFEEQMAVHASEESMDTNAGPSTFVIDTEKLAELMSMGFDEPRARDALKICDNNLELAVNFLFSN</sequence>
<dbReference type="SUPFAM" id="SSF50630">
    <property type="entry name" value="Acid proteases"/>
    <property type="match status" value="1"/>
</dbReference>
<dbReference type="InterPro" id="IPR021109">
    <property type="entry name" value="Peptidase_aspartic_dom_sf"/>
</dbReference>
<evidence type="ECO:0000256" key="3">
    <source>
        <dbReference type="ARBA" id="ARBA00022750"/>
    </source>
</evidence>
<dbReference type="PROSITE" id="PS00141">
    <property type="entry name" value="ASP_PROTEASE"/>
    <property type="match status" value="1"/>
</dbReference>
<evidence type="ECO:0000259" key="5">
    <source>
        <dbReference type="PROSITE" id="PS50030"/>
    </source>
</evidence>
<dbReference type="GO" id="GO:0006508">
    <property type="term" value="P:proteolysis"/>
    <property type="evidence" value="ECO:0007669"/>
    <property type="project" value="UniProtKB-KW"/>
</dbReference>
<dbReference type="Proteomes" id="UP000038045">
    <property type="component" value="Unplaced"/>
</dbReference>
<reference evidence="8" key="1">
    <citation type="submission" date="2017-02" db="UniProtKB">
        <authorList>
            <consortium name="WormBaseParasite"/>
        </authorList>
    </citation>
    <scope>IDENTIFICATION</scope>
</reference>
<evidence type="ECO:0000256" key="2">
    <source>
        <dbReference type="ARBA" id="ARBA00022670"/>
    </source>
</evidence>
<dbReference type="InterPro" id="IPR009060">
    <property type="entry name" value="UBA-like_sf"/>
</dbReference>
<evidence type="ECO:0000313" key="8">
    <source>
        <dbReference type="WBParaSite" id="PTRK_0001277100.1"/>
    </source>
</evidence>
<proteinExistence type="inferred from homology"/>
<evidence type="ECO:0000256" key="4">
    <source>
        <dbReference type="ARBA" id="ARBA00022801"/>
    </source>
</evidence>
<dbReference type="PROSITE" id="PS50175">
    <property type="entry name" value="ASP_PROT_RETROV"/>
    <property type="match status" value="1"/>
</dbReference>
<keyword evidence="7" id="KW-1185">Reference proteome</keyword>
<comment type="similarity">
    <text evidence="1">Belongs to the DDI1 family.</text>
</comment>
<accession>A0A0N4ZVY8</accession>
<dbReference type="InterPro" id="IPR001995">
    <property type="entry name" value="Peptidase_A2_cat"/>
</dbReference>
<dbReference type="InterPro" id="IPR001969">
    <property type="entry name" value="Aspartic_peptidase_AS"/>
</dbReference>
<dbReference type="PROSITE" id="PS50030">
    <property type="entry name" value="UBA"/>
    <property type="match status" value="1"/>
</dbReference>
<dbReference type="STRING" id="131310.A0A0N4ZVY8"/>